<evidence type="ECO:0000256" key="1">
    <source>
        <dbReference type="SAM" id="Phobius"/>
    </source>
</evidence>
<accession>G0UKN4</accession>
<feature type="transmembrane region" description="Helical" evidence="1">
    <location>
        <begin position="29"/>
        <end position="47"/>
    </location>
</feature>
<dbReference type="EMBL" id="HE575317">
    <property type="protein sequence ID" value="CCC89939.1"/>
    <property type="molecule type" value="Genomic_DNA"/>
</dbReference>
<reference evidence="2" key="1">
    <citation type="journal article" date="2012" name="Proc. Natl. Acad. Sci. U.S.A.">
        <title>Antigenic diversity is generated by distinct evolutionary mechanisms in African trypanosome species.</title>
        <authorList>
            <person name="Jackson A.P."/>
            <person name="Berry A."/>
            <person name="Aslett M."/>
            <person name="Allison H.C."/>
            <person name="Burton P."/>
            <person name="Vavrova-Anderson J."/>
            <person name="Brown R."/>
            <person name="Browne H."/>
            <person name="Corton N."/>
            <person name="Hauser H."/>
            <person name="Gamble J."/>
            <person name="Gilderthorp R."/>
            <person name="Marcello L."/>
            <person name="McQuillan J."/>
            <person name="Otto T.D."/>
            <person name="Quail M.A."/>
            <person name="Sanders M.J."/>
            <person name="van Tonder A."/>
            <person name="Ginger M.L."/>
            <person name="Field M.C."/>
            <person name="Barry J.D."/>
            <person name="Hertz-Fowler C."/>
            <person name="Berriman M."/>
        </authorList>
    </citation>
    <scope>NUCLEOTIDE SEQUENCE</scope>
    <source>
        <strain evidence="2">IL3000</strain>
    </source>
</reference>
<protein>
    <submittedName>
        <fullName evidence="2">Uncharacterized protein</fullName>
    </submittedName>
</protein>
<evidence type="ECO:0000313" key="2">
    <source>
        <dbReference type="EMBL" id="CCC89939.1"/>
    </source>
</evidence>
<proteinExistence type="predicted"/>
<keyword evidence="1" id="KW-1133">Transmembrane helix</keyword>
<name>G0UKN4_TRYCI</name>
<keyword evidence="1" id="KW-0472">Membrane</keyword>
<dbReference type="VEuPathDB" id="TriTrypDB:TcIL3000_4_160"/>
<gene>
    <name evidence="2" type="ORF">TCIL3000_4_160</name>
</gene>
<sequence length="524" mass="60652">MIGHEKVRKVALVRMACDRSYKKWTKQRLHALVLAVTWLLLLLLLEYRLSFNTSSRGTAGQRSANITLATDEERQCTGTFIRPREFEVALEKFNENLLVVEGLQGDPRQPSGNFTDVMAKRGFGVPVPYRCAPERRAVREEWEACDQRDADFTEERDILCQNYLRNIDNVRYIKAMSSRYLYGRTIKFKLRYAHNEIEAVVKVSQEKFYYEASSEVAAFKADRALNLSRVPTTVMIPLPVDYIRAASAFSPFFSQWITNSILEDSQVENDFIPCTYPSHNHSVEATYCTFVSAQLWMHDVHPTVKTFLALPYKFTDAFVKRYLVPGTRDWPPDPAKLRALGELVERFIFDFIIGNGDRGMNDHNNFAYGGCSPKTDCDRPPKAMRIKGISKYAFLDHGSSFYSHKDPKNNPFSGDIENITICRFRKKLYETMRRYNESGNAYRTLPFVYSFRKGLPKHVFNMLAMKPAFATQLRLEKVLRVVERCIKKYREEEVFSLPPYSKVIIPEEHEGLDLIPEGNYEEPD</sequence>
<dbReference type="AlphaFoldDB" id="G0UKN4"/>
<organism evidence="2">
    <name type="scientific">Trypanosoma congolense (strain IL3000)</name>
    <dbReference type="NCBI Taxonomy" id="1068625"/>
    <lineage>
        <taxon>Eukaryota</taxon>
        <taxon>Discoba</taxon>
        <taxon>Euglenozoa</taxon>
        <taxon>Kinetoplastea</taxon>
        <taxon>Metakinetoplastina</taxon>
        <taxon>Trypanosomatida</taxon>
        <taxon>Trypanosomatidae</taxon>
        <taxon>Trypanosoma</taxon>
        <taxon>Nannomonas</taxon>
    </lineage>
</organism>
<keyword evidence="1" id="KW-0812">Transmembrane</keyword>